<sequence>MNQAKCHLGIATTKGTKCGMRRSLVLFVSAAMLLAACSEPRPVAAPKIKPPAPGTGPQQDCAEVIAMEDSRCLGWAAPEPHSFAEVRRINNDDAGTGKGLEWGPYYWCDALKDDVLAGVLGSADVARVVTDKFYCQIVVRGHKASGIYNSLSVYLSPYEPGNPAFDWFVEPNELGDVTEYRGRKATRNAKLSDDSSERIQYTVEIPGHGSVWNLELWRYFRDSQGVADHADAERRVRLAIDALMAYDEA</sequence>
<evidence type="ECO:0008006" key="3">
    <source>
        <dbReference type="Google" id="ProtNLM"/>
    </source>
</evidence>
<protein>
    <recommendedName>
        <fullName evidence="3">DUF3558 domain-containing protein</fullName>
    </recommendedName>
</protein>
<organism evidence="1 2">
    <name type="scientific">Lentzea rhizosphaerae</name>
    <dbReference type="NCBI Taxonomy" id="2041025"/>
    <lineage>
        <taxon>Bacteria</taxon>
        <taxon>Bacillati</taxon>
        <taxon>Actinomycetota</taxon>
        <taxon>Actinomycetes</taxon>
        <taxon>Pseudonocardiales</taxon>
        <taxon>Pseudonocardiaceae</taxon>
        <taxon>Lentzea</taxon>
    </lineage>
</organism>
<dbReference type="EMBL" id="JBHRZI010000029">
    <property type="protein sequence ID" value="MFC3896257.1"/>
    <property type="molecule type" value="Genomic_DNA"/>
</dbReference>
<dbReference type="Proteomes" id="UP001595690">
    <property type="component" value="Unassembled WGS sequence"/>
</dbReference>
<reference evidence="2" key="1">
    <citation type="journal article" date="2019" name="Int. J. Syst. Evol. Microbiol.">
        <title>The Global Catalogue of Microorganisms (GCM) 10K type strain sequencing project: providing services to taxonomists for standard genome sequencing and annotation.</title>
        <authorList>
            <consortium name="The Broad Institute Genomics Platform"/>
            <consortium name="The Broad Institute Genome Sequencing Center for Infectious Disease"/>
            <person name="Wu L."/>
            <person name="Ma J."/>
        </authorList>
    </citation>
    <scope>NUCLEOTIDE SEQUENCE [LARGE SCALE GENOMIC DNA]</scope>
    <source>
        <strain evidence="2">CGMCC 4.7405</strain>
    </source>
</reference>
<comment type="caution">
    <text evidence="1">The sequence shown here is derived from an EMBL/GenBank/DDBJ whole genome shotgun (WGS) entry which is preliminary data.</text>
</comment>
<evidence type="ECO:0000313" key="2">
    <source>
        <dbReference type="Proteomes" id="UP001595690"/>
    </source>
</evidence>
<proteinExistence type="predicted"/>
<gene>
    <name evidence="1" type="ORF">ACFOWZ_32665</name>
</gene>
<keyword evidence="2" id="KW-1185">Reference proteome</keyword>
<dbReference type="RefSeq" id="WP_382377811.1">
    <property type="nucleotide sequence ID" value="NZ_JBHRZI010000029.1"/>
</dbReference>
<accession>A0ABV8C2P8</accession>
<name>A0ABV8C2P8_9PSEU</name>
<evidence type="ECO:0000313" key="1">
    <source>
        <dbReference type="EMBL" id="MFC3896257.1"/>
    </source>
</evidence>